<keyword evidence="3" id="KW-1185">Reference proteome</keyword>
<organism evidence="2 3">
    <name type="scientific">Thermobacillus xylanilyticus</name>
    <dbReference type="NCBI Taxonomy" id="76633"/>
    <lineage>
        <taxon>Bacteria</taxon>
        <taxon>Bacillati</taxon>
        <taxon>Bacillota</taxon>
        <taxon>Bacilli</taxon>
        <taxon>Bacillales</taxon>
        <taxon>Paenibacillaceae</taxon>
        <taxon>Thermobacillus</taxon>
    </lineage>
</organism>
<gene>
    <name evidence="2" type="primary">txxe 177-degV3</name>
    <name evidence="2" type="ORF">TXXE_02290</name>
</gene>
<evidence type="ECO:0000256" key="1">
    <source>
        <dbReference type="ARBA" id="ARBA00023121"/>
    </source>
</evidence>
<dbReference type="Proteomes" id="UP000681526">
    <property type="component" value="Unassembled WGS sequence"/>
</dbReference>
<dbReference type="InterPro" id="IPR043168">
    <property type="entry name" value="DegV_C"/>
</dbReference>
<dbReference type="EMBL" id="CAJRAY010000008">
    <property type="protein sequence ID" value="CAG5078415.1"/>
    <property type="molecule type" value="Genomic_DNA"/>
</dbReference>
<dbReference type="InterPro" id="IPR050270">
    <property type="entry name" value="DegV_domain_contain"/>
</dbReference>
<dbReference type="PANTHER" id="PTHR33434:SF2">
    <property type="entry name" value="FATTY ACID-BINDING PROTEIN TM_1468"/>
    <property type="match status" value="1"/>
</dbReference>
<dbReference type="Gene3D" id="3.40.50.10170">
    <property type="match status" value="1"/>
</dbReference>
<dbReference type="Pfam" id="PF02645">
    <property type="entry name" value="DegV"/>
    <property type="match status" value="1"/>
</dbReference>
<dbReference type="InterPro" id="IPR003797">
    <property type="entry name" value="DegV"/>
</dbReference>
<protein>
    <submittedName>
        <fullName evidence="2">UPF0230 protein, uncharacterized protein</fullName>
    </submittedName>
</protein>
<name>A0ABN7RIJ4_THEXY</name>
<dbReference type="Gene3D" id="3.30.1180.10">
    <property type="match status" value="1"/>
</dbReference>
<evidence type="ECO:0000313" key="3">
    <source>
        <dbReference type="Proteomes" id="UP000681526"/>
    </source>
</evidence>
<accession>A0ABN7RIJ4</accession>
<sequence length="283" mass="30972">MCAVKIIVDSTSDIPAEECQRLGIEMIPLKVHFGEETYLDGVTIGPGNFYDMLEASPVMPTTSQPSPNDFLELYKRILDKDPEAQIISFHLSSEFSGTYQSAVIAKSMLEGEHDITVIDSRSASHGFGAAALLAAEMAMEGASKEQIVEAAHRMLKGMRIYFLVDTLEYLQRGGRIGKAAALIGGLLNIKPILTIQDGVVAPVEKTRGTKKAMNRIIEMLEEEFGRSPVHVGIGWSKYDEQAKELLARMQEKFDVRSVRHVLIGSVIGAHVGPGTSAVFMYKA</sequence>
<proteinExistence type="predicted"/>
<dbReference type="PANTHER" id="PTHR33434">
    <property type="entry name" value="DEGV DOMAIN-CONTAINING PROTEIN DR_1986-RELATED"/>
    <property type="match status" value="1"/>
</dbReference>
<dbReference type="RefSeq" id="WP_015255036.1">
    <property type="nucleotide sequence ID" value="NZ_CAJRAY010000008.1"/>
</dbReference>
<evidence type="ECO:0000313" key="2">
    <source>
        <dbReference type="EMBL" id="CAG5078415.1"/>
    </source>
</evidence>
<dbReference type="NCBIfam" id="TIGR00762">
    <property type="entry name" value="DegV"/>
    <property type="match status" value="1"/>
</dbReference>
<dbReference type="PROSITE" id="PS51482">
    <property type="entry name" value="DEGV"/>
    <property type="match status" value="1"/>
</dbReference>
<comment type="caution">
    <text evidence="2">The sequence shown here is derived from an EMBL/GenBank/DDBJ whole genome shotgun (WGS) entry which is preliminary data.</text>
</comment>
<reference evidence="2 3" key="1">
    <citation type="submission" date="2021-04" db="EMBL/GenBank/DDBJ databases">
        <authorList>
            <person name="Rakotoarivonina H."/>
        </authorList>
    </citation>
    <scope>NUCLEOTIDE SEQUENCE [LARGE SCALE GENOMIC DNA]</scope>
    <source>
        <strain evidence="2 3">XE</strain>
    </source>
</reference>
<keyword evidence="1" id="KW-0446">Lipid-binding</keyword>
<dbReference type="SUPFAM" id="SSF82549">
    <property type="entry name" value="DAK1/DegV-like"/>
    <property type="match status" value="1"/>
</dbReference>